<evidence type="ECO:0000256" key="6">
    <source>
        <dbReference type="ARBA" id="ARBA00023098"/>
    </source>
</evidence>
<evidence type="ECO:0000256" key="2">
    <source>
        <dbReference type="ARBA" id="ARBA00022516"/>
    </source>
</evidence>
<keyword evidence="4" id="KW-0276">Fatty acid metabolism</keyword>
<dbReference type="PANTHER" id="PTHR31727">
    <property type="entry name" value="OLEOYL-ACYL CARRIER PROTEIN THIOESTERASE 1, CHLOROPLASTIC"/>
    <property type="match status" value="1"/>
</dbReference>
<dbReference type="Pfam" id="PF20791">
    <property type="entry name" value="Acyl-ACP_TE_C"/>
    <property type="match status" value="1"/>
</dbReference>
<evidence type="ECO:0000256" key="4">
    <source>
        <dbReference type="ARBA" id="ARBA00022832"/>
    </source>
</evidence>
<accession>A0A6A7KAS9</accession>
<keyword evidence="7" id="KW-0275">Fatty acid biosynthesis</keyword>
<sequence>MSGIITTKDYLVHSYEVDNFYNLLPEVLLRYLQDIAMEQSERIGVGLEYIKEHRLNWIITRYHVKVHSYPKYNDKISVTTNAVGFNKVFAYRDFNISNNSGEILITANSQWLLIDGDTQRMLKIGDQFYQAYGIDKNKKIVVPFNKLVTPQKSLIIRSFKSGRSDIDFNGHVNNTRYIAWTLDATPEETLRDYTLCEFDIVFKKEVLLNNEISVTTDIVKLDERLAGYHEIKNDQNEVVCCINTIWDTK</sequence>
<name>A0A6A7KAS9_9FIRM</name>
<protein>
    <recommendedName>
        <fullName evidence="12">Acyl-ACP thioesterase</fullName>
    </recommendedName>
</protein>
<keyword evidence="5" id="KW-0809">Transit peptide</keyword>
<evidence type="ECO:0000259" key="8">
    <source>
        <dbReference type="Pfam" id="PF01643"/>
    </source>
</evidence>
<dbReference type="EMBL" id="WHNX01000019">
    <property type="protein sequence ID" value="MPW26506.1"/>
    <property type="molecule type" value="Genomic_DNA"/>
</dbReference>
<keyword evidence="3" id="KW-0378">Hydrolase</keyword>
<dbReference type="PANTHER" id="PTHR31727:SF6">
    <property type="entry name" value="OLEOYL-ACYL CARRIER PROTEIN THIOESTERASE 1, CHLOROPLASTIC"/>
    <property type="match status" value="1"/>
</dbReference>
<dbReference type="InterPro" id="IPR045023">
    <property type="entry name" value="FATA/B"/>
</dbReference>
<dbReference type="Pfam" id="PF01643">
    <property type="entry name" value="Acyl-ACP_TE"/>
    <property type="match status" value="1"/>
</dbReference>
<evidence type="ECO:0000256" key="3">
    <source>
        <dbReference type="ARBA" id="ARBA00022801"/>
    </source>
</evidence>
<feature type="domain" description="Acyl-ACP thioesterase-like C-terminal" evidence="9">
    <location>
        <begin position="154"/>
        <end position="247"/>
    </location>
</feature>
<dbReference type="GO" id="GO:0000036">
    <property type="term" value="F:acyl carrier activity"/>
    <property type="evidence" value="ECO:0007669"/>
    <property type="project" value="TreeGrafter"/>
</dbReference>
<keyword evidence="6" id="KW-0443">Lipid metabolism</keyword>
<dbReference type="InterPro" id="IPR029069">
    <property type="entry name" value="HotDog_dom_sf"/>
</dbReference>
<evidence type="ECO:0008006" key="12">
    <source>
        <dbReference type="Google" id="ProtNLM"/>
    </source>
</evidence>
<evidence type="ECO:0000256" key="1">
    <source>
        <dbReference type="ARBA" id="ARBA00006500"/>
    </source>
</evidence>
<dbReference type="InterPro" id="IPR049427">
    <property type="entry name" value="Acyl-ACP_TE_C"/>
</dbReference>
<keyword evidence="11" id="KW-1185">Reference proteome</keyword>
<dbReference type="AlphaFoldDB" id="A0A6A7KAS9"/>
<dbReference type="CDD" id="cd00586">
    <property type="entry name" value="4HBT"/>
    <property type="match status" value="1"/>
</dbReference>
<evidence type="ECO:0000313" key="11">
    <source>
        <dbReference type="Proteomes" id="UP000440004"/>
    </source>
</evidence>
<dbReference type="SUPFAM" id="SSF54637">
    <property type="entry name" value="Thioesterase/thiol ester dehydrase-isomerase"/>
    <property type="match status" value="2"/>
</dbReference>
<comment type="similarity">
    <text evidence="1">Belongs to the acyl-ACP thioesterase family.</text>
</comment>
<dbReference type="Gene3D" id="3.10.129.10">
    <property type="entry name" value="Hotdog Thioesterase"/>
    <property type="match status" value="1"/>
</dbReference>
<dbReference type="Proteomes" id="UP000440004">
    <property type="component" value="Unassembled WGS sequence"/>
</dbReference>
<proteinExistence type="inferred from homology"/>
<evidence type="ECO:0000256" key="5">
    <source>
        <dbReference type="ARBA" id="ARBA00022946"/>
    </source>
</evidence>
<reference evidence="10 11" key="1">
    <citation type="submission" date="2019-10" db="EMBL/GenBank/DDBJ databases">
        <title>Alkalibaculum tamaniensis sp.nov., a new alkaliphilic acetogen, isolated on methoxylated aromatics from a mud volcano.</title>
        <authorList>
            <person name="Khomyakova M.A."/>
            <person name="Merkel A.Y."/>
            <person name="Bonch-Osmolovskaya E.A."/>
            <person name="Slobodkin A.I."/>
        </authorList>
    </citation>
    <scope>NUCLEOTIDE SEQUENCE [LARGE SCALE GENOMIC DNA]</scope>
    <source>
        <strain evidence="10 11">M08DMB</strain>
    </source>
</reference>
<organism evidence="10 11">
    <name type="scientific">Alkalibaculum sporogenes</name>
    <dbReference type="NCBI Taxonomy" id="2655001"/>
    <lineage>
        <taxon>Bacteria</taxon>
        <taxon>Bacillati</taxon>
        <taxon>Bacillota</taxon>
        <taxon>Clostridia</taxon>
        <taxon>Eubacteriales</taxon>
        <taxon>Eubacteriaceae</taxon>
        <taxon>Alkalibaculum</taxon>
    </lineage>
</organism>
<evidence type="ECO:0000256" key="7">
    <source>
        <dbReference type="ARBA" id="ARBA00023160"/>
    </source>
</evidence>
<keyword evidence="2" id="KW-0444">Lipid biosynthesis</keyword>
<dbReference type="InterPro" id="IPR002864">
    <property type="entry name" value="Acyl-ACP_thioesterase_NHD"/>
</dbReference>
<evidence type="ECO:0000259" key="9">
    <source>
        <dbReference type="Pfam" id="PF20791"/>
    </source>
</evidence>
<evidence type="ECO:0000313" key="10">
    <source>
        <dbReference type="EMBL" id="MPW26506.1"/>
    </source>
</evidence>
<dbReference type="GO" id="GO:0016297">
    <property type="term" value="F:fatty acyl-[ACP] hydrolase activity"/>
    <property type="evidence" value="ECO:0007669"/>
    <property type="project" value="InterPro"/>
</dbReference>
<dbReference type="RefSeq" id="WP_152805085.1">
    <property type="nucleotide sequence ID" value="NZ_WHNX01000019.1"/>
</dbReference>
<feature type="domain" description="Acyl-ACP thioesterase N-terminal hotdog" evidence="8">
    <location>
        <begin position="6"/>
        <end position="132"/>
    </location>
</feature>
<comment type="caution">
    <text evidence="10">The sequence shown here is derived from an EMBL/GenBank/DDBJ whole genome shotgun (WGS) entry which is preliminary data.</text>
</comment>
<gene>
    <name evidence="10" type="ORF">GC105_11960</name>
</gene>